<evidence type="ECO:0000313" key="11">
    <source>
        <dbReference type="Proteomes" id="UP000503003"/>
    </source>
</evidence>
<dbReference type="InterPro" id="IPR050428">
    <property type="entry name" value="TCS_sensor_his_kinase"/>
</dbReference>
<evidence type="ECO:0000256" key="6">
    <source>
        <dbReference type="ARBA" id="ARBA00022777"/>
    </source>
</evidence>
<dbReference type="Pfam" id="PF00512">
    <property type="entry name" value="HisKA"/>
    <property type="match status" value="1"/>
</dbReference>
<keyword evidence="8" id="KW-0472">Membrane</keyword>
<sequence>MNTISFTNTRTLTGQLAIFFTSVALVMGLASYIIFYTALHWSEDRVGERRIEIDKNEAISRFMNGENGKITIDVLTTAYNDISLVPSEYHKYFEGRDNFVGEVGNDPDSRMVFFSYYYKDGERKPVILLSDINQIEFGQNETLFSGIIVITSVAGLLLIFGGLLLRLSQRLIEPINNLTKQLTEHSGNAAHVFEIPAGGASEFQILADQLNQYRHEIHSLLKREQAFARYASHELRTPLTIVKGASKLLERNVDDEFQQRQIVRINEATSQMSTMVDALLGLVRYERSEDEAIVREVSKTEFETIIDLNSAQAKDKGIDVELIFHQMPQIKAAPAVLNMVVGNLLRNAIAATHQGGVTLEVSSESLAVRDNGPGLNQTANQDGHGLGLLIVEDLCRRYHWNFSIKNRPTRGCEALITFEQ</sequence>
<evidence type="ECO:0000256" key="8">
    <source>
        <dbReference type="SAM" id="Phobius"/>
    </source>
</evidence>
<dbReference type="InterPro" id="IPR036097">
    <property type="entry name" value="HisK_dim/P_sf"/>
</dbReference>
<evidence type="ECO:0000256" key="7">
    <source>
        <dbReference type="ARBA" id="ARBA00022989"/>
    </source>
</evidence>
<organism evidence="10 11">
    <name type="scientific">Vibrio ziniensis</name>
    <dbReference type="NCBI Taxonomy" id="2711221"/>
    <lineage>
        <taxon>Bacteria</taxon>
        <taxon>Pseudomonadati</taxon>
        <taxon>Pseudomonadota</taxon>
        <taxon>Gammaproteobacteria</taxon>
        <taxon>Vibrionales</taxon>
        <taxon>Vibrionaceae</taxon>
        <taxon>Vibrio</taxon>
    </lineage>
</organism>
<dbReference type="EC" id="2.7.13.3" evidence="2"/>
<keyword evidence="3" id="KW-0597">Phosphoprotein</keyword>
<feature type="domain" description="Histidine kinase" evidence="9">
    <location>
        <begin position="230"/>
        <end position="420"/>
    </location>
</feature>
<comment type="catalytic activity">
    <reaction evidence="1">
        <text>ATP + protein L-histidine = ADP + protein N-phospho-L-histidine.</text>
        <dbReference type="EC" id="2.7.13.3"/>
    </reaction>
</comment>
<dbReference type="GO" id="GO:0005886">
    <property type="term" value="C:plasma membrane"/>
    <property type="evidence" value="ECO:0007669"/>
    <property type="project" value="TreeGrafter"/>
</dbReference>
<evidence type="ECO:0000256" key="3">
    <source>
        <dbReference type="ARBA" id="ARBA00022553"/>
    </source>
</evidence>
<dbReference type="Proteomes" id="UP000503003">
    <property type="component" value="Chromosome 1"/>
</dbReference>
<name>A0A6G7CH39_9VIBR</name>
<protein>
    <recommendedName>
        <fullName evidence="2">histidine kinase</fullName>
        <ecNumber evidence="2">2.7.13.3</ecNumber>
    </recommendedName>
</protein>
<reference evidence="10 11" key="1">
    <citation type="submission" date="2020-02" db="EMBL/GenBank/DDBJ databases">
        <title>A complete genome of a marine bacterium Vibrio sp. ZWAL4003 isolated from the mangrove sediment with the ability to degrade polysaccharides.</title>
        <authorList>
            <person name="Wu J."/>
            <person name="Qu W."/>
            <person name="Zeng R."/>
        </authorList>
    </citation>
    <scope>NUCLEOTIDE SEQUENCE [LARGE SCALE GENOMIC DNA]</scope>
    <source>
        <strain evidence="10 11">ZWAL4003</strain>
    </source>
</reference>
<keyword evidence="6 10" id="KW-0418">Kinase</keyword>
<dbReference type="Gene3D" id="3.30.565.10">
    <property type="entry name" value="Histidine kinase-like ATPase, C-terminal domain"/>
    <property type="match status" value="1"/>
</dbReference>
<evidence type="ECO:0000259" key="9">
    <source>
        <dbReference type="PROSITE" id="PS50109"/>
    </source>
</evidence>
<dbReference type="PROSITE" id="PS50109">
    <property type="entry name" value="HIS_KIN"/>
    <property type="match status" value="1"/>
</dbReference>
<proteinExistence type="predicted"/>
<dbReference type="CDD" id="cd00082">
    <property type="entry name" value="HisKA"/>
    <property type="match status" value="1"/>
</dbReference>
<evidence type="ECO:0000313" key="10">
    <source>
        <dbReference type="EMBL" id="QIH41394.1"/>
    </source>
</evidence>
<dbReference type="InterPro" id="IPR005467">
    <property type="entry name" value="His_kinase_dom"/>
</dbReference>
<keyword evidence="5 8" id="KW-0812">Transmembrane</keyword>
<dbReference type="Gene3D" id="1.10.287.130">
    <property type="match status" value="1"/>
</dbReference>
<dbReference type="Pfam" id="PF02518">
    <property type="entry name" value="HATPase_c"/>
    <property type="match status" value="1"/>
</dbReference>
<dbReference type="RefSeq" id="WP_165310956.1">
    <property type="nucleotide sequence ID" value="NZ_CP049331.1"/>
</dbReference>
<feature type="transmembrane region" description="Helical" evidence="8">
    <location>
        <begin position="12"/>
        <end position="35"/>
    </location>
</feature>
<keyword evidence="11" id="KW-1185">Reference proteome</keyword>
<dbReference type="SUPFAM" id="SSF47384">
    <property type="entry name" value="Homodimeric domain of signal transducing histidine kinase"/>
    <property type="match status" value="1"/>
</dbReference>
<dbReference type="PANTHER" id="PTHR45436">
    <property type="entry name" value="SENSOR HISTIDINE KINASE YKOH"/>
    <property type="match status" value="1"/>
</dbReference>
<dbReference type="SMART" id="SM00387">
    <property type="entry name" value="HATPase_c"/>
    <property type="match status" value="1"/>
</dbReference>
<accession>A0A6G7CH39</accession>
<evidence type="ECO:0000256" key="4">
    <source>
        <dbReference type="ARBA" id="ARBA00022679"/>
    </source>
</evidence>
<dbReference type="InterPro" id="IPR036890">
    <property type="entry name" value="HATPase_C_sf"/>
</dbReference>
<dbReference type="SMART" id="SM00388">
    <property type="entry name" value="HisKA"/>
    <property type="match status" value="1"/>
</dbReference>
<feature type="transmembrane region" description="Helical" evidence="8">
    <location>
        <begin position="143"/>
        <end position="165"/>
    </location>
</feature>
<evidence type="ECO:0000256" key="2">
    <source>
        <dbReference type="ARBA" id="ARBA00012438"/>
    </source>
</evidence>
<keyword evidence="7 8" id="KW-1133">Transmembrane helix</keyword>
<dbReference type="AlphaFoldDB" id="A0A6G7CH39"/>
<gene>
    <name evidence="10" type="ORF">G5S32_05030</name>
</gene>
<dbReference type="InterPro" id="IPR003661">
    <property type="entry name" value="HisK_dim/P_dom"/>
</dbReference>
<dbReference type="EMBL" id="CP049331">
    <property type="protein sequence ID" value="QIH41394.1"/>
    <property type="molecule type" value="Genomic_DNA"/>
</dbReference>
<dbReference type="SUPFAM" id="SSF55874">
    <property type="entry name" value="ATPase domain of HSP90 chaperone/DNA topoisomerase II/histidine kinase"/>
    <property type="match status" value="1"/>
</dbReference>
<dbReference type="KEGG" id="vzi:G5S32_05030"/>
<dbReference type="PANTHER" id="PTHR45436:SF16">
    <property type="entry name" value="HISTIDINE KINASE"/>
    <property type="match status" value="1"/>
</dbReference>
<dbReference type="GO" id="GO:0000155">
    <property type="term" value="F:phosphorelay sensor kinase activity"/>
    <property type="evidence" value="ECO:0007669"/>
    <property type="project" value="InterPro"/>
</dbReference>
<keyword evidence="4" id="KW-0808">Transferase</keyword>
<dbReference type="InterPro" id="IPR003594">
    <property type="entry name" value="HATPase_dom"/>
</dbReference>
<evidence type="ECO:0000256" key="5">
    <source>
        <dbReference type="ARBA" id="ARBA00022692"/>
    </source>
</evidence>
<evidence type="ECO:0000256" key="1">
    <source>
        <dbReference type="ARBA" id="ARBA00000085"/>
    </source>
</evidence>